<dbReference type="PANTHER" id="PTHR37171:SF1">
    <property type="entry name" value="SERINE_THREONINE-PROTEIN KINASE YRZF-RELATED"/>
    <property type="match status" value="1"/>
</dbReference>
<evidence type="ECO:0000313" key="4">
    <source>
        <dbReference type="Proteomes" id="UP000076727"/>
    </source>
</evidence>
<accession>A0A165PB22</accession>
<dbReference type="AlphaFoldDB" id="A0A165PB22"/>
<protein>
    <recommendedName>
        <fullName evidence="2">Aminoglycoside phosphotransferase domain-containing protein</fullName>
    </recommendedName>
</protein>
<keyword evidence="1" id="KW-0732">Signal</keyword>
<dbReference type="PANTHER" id="PTHR37171">
    <property type="entry name" value="SERINE/THREONINE-PROTEIN KINASE YRZF-RELATED"/>
    <property type="match status" value="1"/>
</dbReference>
<dbReference type="InterPro" id="IPR011009">
    <property type="entry name" value="Kinase-like_dom_sf"/>
</dbReference>
<dbReference type="SUPFAM" id="SSF56112">
    <property type="entry name" value="Protein kinase-like (PK-like)"/>
    <property type="match status" value="1"/>
</dbReference>
<dbReference type="InterPro" id="IPR002575">
    <property type="entry name" value="Aminoglycoside_PTrfase"/>
</dbReference>
<evidence type="ECO:0000259" key="2">
    <source>
        <dbReference type="Pfam" id="PF01636"/>
    </source>
</evidence>
<reference evidence="3 4" key="1">
    <citation type="journal article" date="2016" name="Mol. Biol. Evol.">
        <title>Comparative Genomics of Early-Diverging Mushroom-Forming Fungi Provides Insights into the Origins of Lignocellulose Decay Capabilities.</title>
        <authorList>
            <person name="Nagy L.G."/>
            <person name="Riley R."/>
            <person name="Tritt A."/>
            <person name="Adam C."/>
            <person name="Daum C."/>
            <person name="Floudas D."/>
            <person name="Sun H."/>
            <person name="Yadav J.S."/>
            <person name="Pangilinan J."/>
            <person name="Larsson K.H."/>
            <person name="Matsuura K."/>
            <person name="Barry K."/>
            <person name="Labutti K."/>
            <person name="Kuo R."/>
            <person name="Ohm R.A."/>
            <person name="Bhattacharya S.S."/>
            <person name="Shirouzu T."/>
            <person name="Yoshinaga Y."/>
            <person name="Martin F.M."/>
            <person name="Grigoriev I.V."/>
            <person name="Hibbett D.S."/>
        </authorList>
    </citation>
    <scope>NUCLEOTIDE SEQUENCE [LARGE SCALE GENOMIC DNA]</scope>
    <source>
        <strain evidence="3 4">L-15889</strain>
    </source>
</reference>
<gene>
    <name evidence="3" type="ORF">DAEQUDRAFT_370067</name>
</gene>
<dbReference type="EMBL" id="KV429071">
    <property type="protein sequence ID" value="KZT67987.1"/>
    <property type="molecule type" value="Genomic_DNA"/>
</dbReference>
<feature type="chain" id="PRO_5007863904" description="Aminoglycoside phosphotransferase domain-containing protein" evidence="1">
    <location>
        <begin position="27"/>
        <end position="324"/>
    </location>
</feature>
<dbReference type="Gene3D" id="1.10.510.10">
    <property type="entry name" value="Transferase(Phosphotransferase) domain 1"/>
    <property type="match status" value="1"/>
</dbReference>
<organism evidence="3 4">
    <name type="scientific">Daedalea quercina L-15889</name>
    <dbReference type="NCBI Taxonomy" id="1314783"/>
    <lineage>
        <taxon>Eukaryota</taxon>
        <taxon>Fungi</taxon>
        <taxon>Dikarya</taxon>
        <taxon>Basidiomycota</taxon>
        <taxon>Agaricomycotina</taxon>
        <taxon>Agaricomycetes</taxon>
        <taxon>Polyporales</taxon>
        <taxon>Fomitopsis</taxon>
    </lineage>
</organism>
<evidence type="ECO:0000313" key="3">
    <source>
        <dbReference type="EMBL" id="KZT67987.1"/>
    </source>
</evidence>
<dbReference type="STRING" id="1314783.A0A165PB22"/>
<dbReference type="Proteomes" id="UP000076727">
    <property type="component" value="Unassembled WGS sequence"/>
</dbReference>
<dbReference type="OrthoDB" id="2734608at2759"/>
<proteinExistence type="predicted"/>
<name>A0A165PB22_9APHY</name>
<keyword evidence="4" id="KW-1185">Reference proteome</keyword>
<sequence length="324" mass="36098">MSSRLLRARRFCSVTSFALVFLVSLALYHTTPEMTSTQHAASEPFAEGKQLSLIVDGKHALYNIKKAFLPFTKSVVVLAQPTTSGESGVAEDSASKSLVIVKIFDPRVLNDRTEAKPERPWTLAAELRAVQDRAREDFEWDDSVLYEDEPDADDIEGVAIRAAHWEQNFFHLTMQCYEAERAAYERLHDLQGTVLPRLLGVGHWDAGPAARAIQPPALVLEYVPSISLRDIAPELLDPAICTSLVTVVDRFATNGVIHTDFNDGNVLFSPPERPQRAIVIDFGCAIVREGDTSDEEWNETVQFEGDSTWVRHILKKKGVELPAL</sequence>
<dbReference type="InterPro" id="IPR052396">
    <property type="entry name" value="Meiotic_Drive_Suppr_Kinase"/>
</dbReference>
<dbReference type="Pfam" id="PF01636">
    <property type="entry name" value="APH"/>
    <property type="match status" value="1"/>
</dbReference>
<feature type="signal peptide" evidence="1">
    <location>
        <begin position="1"/>
        <end position="26"/>
    </location>
</feature>
<feature type="domain" description="Aminoglycoside phosphotransferase" evidence="2">
    <location>
        <begin position="205"/>
        <end position="285"/>
    </location>
</feature>
<evidence type="ECO:0000256" key="1">
    <source>
        <dbReference type="SAM" id="SignalP"/>
    </source>
</evidence>